<dbReference type="SUPFAM" id="SSF51045">
    <property type="entry name" value="WW domain"/>
    <property type="match status" value="2"/>
</dbReference>
<dbReference type="Proteomes" id="UP000792063">
    <property type="component" value="Unassembled WGS sequence"/>
</dbReference>
<gene>
    <name evidence="3" type="ORF">BBI17_004588</name>
    <name evidence="4" type="ORF">BBO99_00004469</name>
    <name evidence="2" type="ORF">JM18_003746</name>
</gene>
<feature type="domain" description="WW" evidence="1">
    <location>
        <begin position="138"/>
        <end position="172"/>
    </location>
</feature>
<evidence type="ECO:0000313" key="6">
    <source>
        <dbReference type="Proteomes" id="UP000285883"/>
    </source>
</evidence>
<protein>
    <recommendedName>
        <fullName evidence="1">WW domain-containing protein</fullName>
    </recommendedName>
</protein>
<dbReference type="SUPFAM" id="SSF57903">
    <property type="entry name" value="FYVE/PHD zinc finger"/>
    <property type="match status" value="1"/>
</dbReference>
<feature type="domain" description="WW" evidence="1">
    <location>
        <begin position="280"/>
        <end position="309"/>
    </location>
</feature>
<dbReference type="PANTHER" id="PTHR11864">
    <property type="entry name" value="PRE-MRNA-PROCESSING PROTEIN PRP40"/>
    <property type="match status" value="1"/>
</dbReference>
<dbReference type="PROSITE" id="PS01159">
    <property type="entry name" value="WW_DOMAIN_1"/>
    <property type="match status" value="1"/>
</dbReference>
<dbReference type="PROSITE" id="PS50020">
    <property type="entry name" value="WW_DOMAIN_2"/>
    <property type="match status" value="3"/>
</dbReference>
<dbReference type="EMBL" id="JPWU03000076">
    <property type="protein sequence ID" value="KAG2527544.1"/>
    <property type="molecule type" value="Genomic_DNA"/>
</dbReference>
<proteinExistence type="predicted"/>
<dbReference type="SMART" id="SM00456">
    <property type="entry name" value="WW"/>
    <property type="match status" value="5"/>
</dbReference>
<reference evidence="5 6" key="2">
    <citation type="submission" date="2018-07" db="EMBL/GenBank/DDBJ databases">
        <title>Genome sequencing of oomycete isolates from Chile give support for New Zealand origin for Phytophthora kernoviae and make available the first Nothophytophthora sp. genome.</title>
        <authorList>
            <person name="Studholme D.J."/>
            <person name="Sanfuentes E."/>
            <person name="Panda P."/>
            <person name="Hill R."/>
            <person name="Sambles C."/>
            <person name="Grant M."/>
            <person name="Williams N.M."/>
            <person name="Mcdougal R.L."/>
        </authorList>
    </citation>
    <scope>NUCLEOTIDE SEQUENCE [LARGE SCALE GENOMIC DNA]</scope>
    <source>
        <strain evidence="3">Chile2</strain>
        <strain evidence="4">Chile4</strain>
    </source>
</reference>
<evidence type="ECO:0000313" key="2">
    <source>
        <dbReference type="EMBL" id="KAG2527544.1"/>
    </source>
</evidence>
<evidence type="ECO:0000259" key="1">
    <source>
        <dbReference type="PROSITE" id="PS50020"/>
    </source>
</evidence>
<evidence type="ECO:0000313" key="3">
    <source>
        <dbReference type="EMBL" id="RLN14071.1"/>
    </source>
</evidence>
<comment type="caution">
    <text evidence="3">The sequence shown here is derived from an EMBL/GenBank/DDBJ whole genome shotgun (WGS) entry which is preliminary data.</text>
</comment>
<reference evidence="2" key="1">
    <citation type="journal article" date="2015" name="Genom Data">
        <title>Genome sequences of six Phytophthora species associated with forests in New Zealand.</title>
        <authorList>
            <person name="Studholme D.J."/>
            <person name="McDougal R.L."/>
            <person name="Sambles C."/>
            <person name="Hansen E."/>
            <person name="Hardy G."/>
            <person name="Grant M."/>
            <person name="Ganley R.J."/>
            <person name="Williams N.M."/>
        </authorList>
    </citation>
    <scope>NUCLEOTIDE SEQUENCE</scope>
    <source>
        <strain evidence="2">NZFS 3630</strain>
    </source>
</reference>
<dbReference type="GO" id="GO:0005685">
    <property type="term" value="C:U1 snRNP"/>
    <property type="evidence" value="ECO:0007669"/>
    <property type="project" value="TreeGrafter"/>
</dbReference>
<dbReference type="GO" id="GO:0071004">
    <property type="term" value="C:U2-type prespliceosome"/>
    <property type="evidence" value="ECO:0007669"/>
    <property type="project" value="TreeGrafter"/>
</dbReference>
<dbReference type="Proteomes" id="UP000285624">
    <property type="component" value="Unassembled WGS sequence"/>
</dbReference>
<dbReference type="Pfam" id="PF00397">
    <property type="entry name" value="WW"/>
    <property type="match status" value="3"/>
</dbReference>
<dbReference type="EMBL" id="MBDN02000108">
    <property type="protein sequence ID" value="RLN80450.1"/>
    <property type="molecule type" value="Genomic_DNA"/>
</dbReference>
<dbReference type="CDD" id="cd00201">
    <property type="entry name" value="WW"/>
    <property type="match status" value="1"/>
</dbReference>
<dbReference type="AlphaFoldDB" id="A0A3R7K423"/>
<evidence type="ECO:0000313" key="4">
    <source>
        <dbReference type="EMBL" id="RLN80450.1"/>
    </source>
</evidence>
<dbReference type="GO" id="GO:0003723">
    <property type="term" value="F:RNA binding"/>
    <property type="evidence" value="ECO:0007669"/>
    <property type="project" value="TreeGrafter"/>
</dbReference>
<sequence>MYREAQLNKKKQWKEIVRPENGEKFYYNKVTGEVRFRRPQDVLDLLLKPHCENCDPGSTPNLARMECKDCGEMFCDTCWANVHSGGRRRLHEFRALYDYYDRRMDYGDWEFPSRWPTEIEQDEMDGWGFRTHPRRMPDEVQGPWERYVDSDTGREWFYNRETAENSYIAPEGFAFLQNSMVSASDGSGEWIKYYDEAQGGHYFYNIRTQESTYSRPATYATPRISPSPAATPLVSVLDGWEKHVDPQSGYPYYYNSLTMESVFARPIGFTTVREDADQIGWAKYFDASTGIYYYFNSRTNESRADRPNTFSTPRISTIEVVDAGEGGLAEFYDPVTGKAYYFNAETTECRQAEVHSTMT</sequence>
<evidence type="ECO:0000313" key="5">
    <source>
        <dbReference type="Proteomes" id="UP000285624"/>
    </source>
</evidence>
<name>A0A3R7K423_9STRA</name>
<dbReference type="PANTHER" id="PTHR11864:SF0">
    <property type="entry name" value="PRP40 PRE-MRNA PROCESSING FACTOR 40 HOMOLOG A (YEAST)"/>
    <property type="match status" value="1"/>
</dbReference>
<organism evidence="3 6">
    <name type="scientific">Phytophthora kernoviae</name>
    <dbReference type="NCBI Taxonomy" id="325452"/>
    <lineage>
        <taxon>Eukaryota</taxon>
        <taxon>Sar</taxon>
        <taxon>Stramenopiles</taxon>
        <taxon>Oomycota</taxon>
        <taxon>Peronosporomycetes</taxon>
        <taxon>Peronosporales</taxon>
        <taxon>Peronosporaceae</taxon>
        <taxon>Phytophthora</taxon>
    </lineage>
</organism>
<dbReference type="CDD" id="cd19757">
    <property type="entry name" value="Bbox1"/>
    <property type="match status" value="1"/>
</dbReference>
<keyword evidence="5" id="KW-1185">Reference proteome</keyword>
<dbReference type="STRING" id="325452.A0A3R7K423"/>
<feature type="domain" description="WW" evidence="1">
    <location>
        <begin position="234"/>
        <end position="268"/>
    </location>
</feature>
<dbReference type="Gene3D" id="2.20.70.10">
    <property type="match status" value="4"/>
</dbReference>
<reference evidence="2" key="3">
    <citation type="submission" date="2020-06" db="EMBL/GenBank/DDBJ databases">
        <authorList>
            <person name="Studholme D.J."/>
        </authorList>
    </citation>
    <scope>NUCLEOTIDE SEQUENCE</scope>
    <source>
        <strain evidence="2">NZFS 3630</strain>
    </source>
</reference>
<dbReference type="EMBL" id="MAYM02001654">
    <property type="protein sequence ID" value="RLN14071.1"/>
    <property type="molecule type" value="Genomic_DNA"/>
</dbReference>
<accession>A0A3R7K423</accession>
<dbReference type="GO" id="GO:0045292">
    <property type="term" value="P:mRNA cis splicing, via spliceosome"/>
    <property type="evidence" value="ECO:0007669"/>
    <property type="project" value="InterPro"/>
</dbReference>
<dbReference type="InterPro" id="IPR001202">
    <property type="entry name" value="WW_dom"/>
</dbReference>
<dbReference type="InterPro" id="IPR036020">
    <property type="entry name" value="WW_dom_sf"/>
</dbReference>
<dbReference type="Proteomes" id="UP000285883">
    <property type="component" value="Unassembled WGS sequence"/>
</dbReference>
<dbReference type="InterPro" id="IPR039726">
    <property type="entry name" value="Prp40-like"/>
</dbReference>
<dbReference type="InterPro" id="IPR011011">
    <property type="entry name" value="Znf_FYVE_PHD"/>
</dbReference>